<evidence type="ECO:0000313" key="4">
    <source>
        <dbReference type="Proteomes" id="UP000003136"/>
    </source>
</evidence>
<dbReference type="HOGENOM" id="CLU_066192_17_6_9"/>
<dbReference type="SUPFAM" id="SSF47413">
    <property type="entry name" value="lambda repressor-like DNA-binding domains"/>
    <property type="match status" value="1"/>
</dbReference>
<dbReference type="Pfam" id="PF01381">
    <property type="entry name" value="HTH_3"/>
    <property type="match status" value="1"/>
</dbReference>
<dbReference type="PANTHER" id="PTHR46558">
    <property type="entry name" value="TRACRIPTIONAL REGULATORY PROTEIN-RELATED-RELATED"/>
    <property type="match status" value="1"/>
</dbReference>
<proteinExistence type="predicted"/>
<reference evidence="3 4" key="2">
    <citation type="submission" date="2008-11" db="EMBL/GenBank/DDBJ databases">
        <authorList>
            <person name="Fulton L."/>
            <person name="Clifton S."/>
            <person name="Fulton B."/>
            <person name="Xu J."/>
            <person name="Minx P."/>
            <person name="Pepin K.H."/>
            <person name="Johnson M."/>
            <person name="Bhonagiri V."/>
            <person name="Nash W.E."/>
            <person name="Mardis E.R."/>
            <person name="Wilson R.K."/>
        </authorList>
    </citation>
    <scope>NUCLEOTIDE SEQUENCE [LARGE SCALE GENOMIC DNA]</scope>
    <source>
        <strain evidence="3 4">ATCC 43243</strain>
    </source>
</reference>
<evidence type="ECO:0000256" key="1">
    <source>
        <dbReference type="ARBA" id="ARBA00023125"/>
    </source>
</evidence>
<accession>B7ANJ0</accession>
<dbReference type="Gene3D" id="1.10.260.40">
    <property type="entry name" value="lambda repressor-like DNA-binding domains"/>
    <property type="match status" value="1"/>
</dbReference>
<dbReference type="CDD" id="cd00093">
    <property type="entry name" value="HTH_XRE"/>
    <property type="match status" value="1"/>
</dbReference>
<dbReference type="SMART" id="SM00530">
    <property type="entry name" value="HTH_XRE"/>
    <property type="match status" value="1"/>
</dbReference>
<feature type="domain" description="HTH cro/C1-type" evidence="2">
    <location>
        <begin position="28"/>
        <end position="82"/>
    </location>
</feature>
<dbReference type="PANTHER" id="PTHR46558:SF11">
    <property type="entry name" value="HTH-TYPE TRANSCRIPTIONAL REGULATOR XRE"/>
    <property type="match status" value="1"/>
</dbReference>
<organism evidence="3 4">
    <name type="scientific">[Bacteroides] pectinophilus ATCC 43243</name>
    <dbReference type="NCBI Taxonomy" id="483218"/>
    <lineage>
        <taxon>Bacteria</taxon>
        <taxon>Bacillati</taxon>
        <taxon>Bacillota</taxon>
        <taxon>Clostridia</taxon>
        <taxon>Eubacteriales</taxon>
    </lineage>
</organism>
<evidence type="ECO:0000313" key="3">
    <source>
        <dbReference type="EMBL" id="EEC58725.1"/>
    </source>
</evidence>
<dbReference type="PROSITE" id="PS50943">
    <property type="entry name" value="HTH_CROC1"/>
    <property type="match status" value="1"/>
</dbReference>
<keyword evidence="4" id="KW-1185">Reference proteome</keyword>
<dbReference type="STRING" id="483218.BACPEC_00244"/>
<comment type="caution">
    <text evidence="3">The sequence shown here is derived from an EMBL/GenBank/DDBJ whole genome shotgun (WGS) entry which is preliminary data.</text>
</comment>
<dbReference type="AlphaFoldDB" id="B7ANJ0"/>
<name>B7ANJ0_9FIRM</name>
<evidence type="ECO:0000259" key="2">
    <source>
        <dbReference type="PROSITE" id="PS50943"/>
    </source>
</evidence>
<protein>
    <recommendedName>
        <fullName evidence="2">HTH cro/C1-type domain-containing protein</fullName>
    </recommendedName>
</protein>
<dbReference type="InterPro" id="IPR001387">
    <property type="entry name" value="Cro/C1-type_HTH"/>
</dbReference>
<keyword evidence="1" id="KW-0238">DNA-binding</keyword>
<dbReference type="Proteomes" id="UP000003136">
    <property type="component" value="Unassembled WGS sequence"/>
</dbReference>
<gene>
    <name evidence="3" type="ORF">BACPEC_00244</name>
</gene>
<dbReference type="GO" id="GO:0003677">
    <property type="term" value="F:DNA binding"/>
    <property type="evidence" value="ECO:0007669"/>
    <property type="project" value="UniProtKB-KW"/>
</dbReference>
<reference evidence="3 4" key="1">
    <citation type="submission" date="2008-11" db="EMBL/GenBank/DDBJ databases">
        <title>Draft genome sequence of Bacteroides pectinophilus (ATCC 43243).</title>
        <authorList>
            <person name="Sudarsanam P."/>
            <person name="Ley R."/>
            <person name="Guruge J."/>
            <person name="Turnbaugh P.J."/>
            <person name="Mahowald M."/>
            <person name="Liep D."/>
            <person name="Gordon J."/>
        </authorList>
    </citation>
    <scope>NUCLEOTIDE SEQUENCE [LARGE SCALE GENOMIC DNA]</scope>
    <source>
        <strain evidence="3 4">ATCC 43243</strain>
    </source>
</reference>
<sequence>MQISFLFVSRGGKEEYMYYDIKESGKRLSELRKMKGLTQQQVADELGIDVDTVRKNEQGRRGLSIDTASMYAEYYHSTIDYITHGKESSNDEVTAMLAEYPEEVRNKAAKLLKNILDTLAE</sequence>
<dbReference type="eggNOG" id="COG1476">
    <property type="taxonomic scope" value="Bacteria"/>
</dbReference>
<dbReference type="InterPro" id="IPR010982">
    <property type="entry name" value="Lambda_DNA-bd_dom_sf"/>
</dbReference>
<dbReference type="EMBL" id="ABVQ01000032">
    <property type="protein sequence ID" value="EEC58725.1"/>
    <property type="molecule type" value="Genomic_DNA"/>
</dbReference>